<dbReference type="SUPFAM" id="SSF52943">
    <property type="entry name" value="ATP synthase (F1-ATPase), gamma subunit"/>
    <property type="match status" value="1"/>
</dbReference>
<keyword evidence="9" id="KW-0066">ATP synthesis</keyword>
<keyword evidence="4" id="KW-0813">Transport</keyword>
<keyword evidence="8" id="KW-0139">CF(1)</keyword>
<evidence type="ECO:0000256" key="4">
    <source>
        <dbReference type="ARBA" id="ARBA00022448"/>
    </source>
</evidence>
<evidence type="ECO:0000256" key="6">
    <source>
        <dbReference type="ARBA" id="ARBA00023065"/>
    </source>
</evidence>
<dbReference type="RefSeq" id="WP_209363986.1">
    <property type="nucleotide sequence ID" value="NZ_JAGISH010000022.1"/>
</dbReference>
<dbReference type="Proteomes" id="UP000675940">
    <property type="component" value="Unassembled WGS sequence"/>
</dbReference>
<reference evidence="10" key="1">
    <citation type="submission" date="2021-03" db="EMBL/GenBank/DDBJ databases">
        <title>Sagittula salina sp. nov. strain M10.9X isolated from the marine waste.</title>
        <authorList>
            <person name="Satari L."/>
            <person name="Molina-Menor E."/>
            <person name="Vidal-Verdu A."/>
            <person name="Pascual J."/>
            <person name="Pereto J."/>
            <person name="Porcar M."/>
        </authorList>
    </citation>
    <scope>NUCLEOTIDE SEQUENCE</scope>
    <source>
        <strain evidence="10">M10.9X</strain>
    </source>
</reference>
<evidence type="ECO:0000313" key="10">
    <source>
        <dbReference type="EMBL" id="MBP0485073.1"/>
    </source>
</evidence>
<sequence length="283" mass="29680">MTERLEDVRRRRAVIDDIGEVVGALRAIASGRVSEAHGAQRAISSYDAQVSDALSRLAAPAAIVQQGPGLALVVGAAQGFCGGYPARVAEAALQLPPDTGLLVIGQRTRAMLEVAGSTPLWSADMPTAARFVPPLASAVTDALLHFGEDHPGPIRALSGHDAPGLPVKEWQVWPPEASDDAPRSPPALPLTTLSVPALIRALLAEALFAEVARTLMTGLQIENRARVEAMARAQSSLKTRRAEVDQQYRQARQEQMTTEVIELSTAGQAAGGRAAGGQTAGGR</sequence>
<keyword evidence="5" id="KW-0375">Hydrogen ion transport</keyword>
<evidence type="ECO:0000256" key="3">
    <source>
        <dbReference type="ARBA" id="ARBA00007681"/>
    </source>
</evidence>
<evidence type="ECO:0000256" key="2">
    <source>
        <dbReference type="ARBA" id="ARBA00004170"/>
    </source>
</evidence>
<comment type="function">
    <text evidence="1">Produces ATP from ADP in the presence of a proton gradient across the membrane. The gamma chain is believed to be important in regulating ATPase activity and the flow of protons through the CF(0) complex.</text>
</comment>
<keyword evidence="6" id="KW-0406">Ion transport</keyword>
<keyword evidence="11" id="KW-1185">Reference proteome</keyword>
<comment type="caution">
    <text evidence="10">The sequence shown here is derived from an EMBL/GenBank/DDBJ whole genome shotgun (WGS) entry which is preliminary data.</text>
</comment>
<comment type="similarity">
    <text evidence="3">Belongs to the ATPase gamma chain family.</text>
</comment>
<gene>
    <name evidence="10" type="ORF">J5474_21585</name>
</gene>
<dbReference type="InterPro" id="IPR035968">
    <property type="entry name" value="ATP_synth_F1_ATPase_gsu"/>
</dbReference>
<evidence type="ECO:0000256" key="9">
    <source>
        <dbReference type="ARBA" id="ARBA00023310"/>
    </source>
</evidence>
<evidence type="ECO:0000256" key="1">
    <source>
        <dbReference type="ARBA" id="ARBA00003456"/>
    </source>
</evidence>
<protein>
    <submittedName>
        <fullName evidence="10">F0F1 ATP synthase subunit gamma</fullName>
    </submittedName>
</protein>
<accession>A0A940S2B8</accession>
<evidence type="ECO:0000256" key="7">
    <source>
        <dbReference type="ARBA" id="ARBA00023136"/>
    </source>
</evidence>
<proteinExistence type="inferred from homology"/>
<evidence type="ECO:0000256" key="8">
    <source>
        <dbReference type="ARBA" id="ARBA00023196"/>
    </source>
</evidence>
<dbReference type="InterPro" id="IPR000131">
    <property type="entry name" value="ATP_synth_F1_gsu"/>
</dbReference>
<dbReference type="AlphaFoldDB" id="A0A940S2B8"/>
<dbReference type="EMBL" id="JAGISH010000022">
    <property type="protein sequence ID" value="MBP0485073.1"/>
    <property type="molecule type" value="Genomic_DNA"/>
</dbReference>
<dbReference type="GO" id="GO:0046933">
    <property type="term" value="F:proton-transporting ATP synthase activity, rotational mechanism"/>
    <property type="evidence" value="ECO:0007669"/>
    <property type="project" value="InterPro"/>
</dbReference>
<evidence type="ECO:0000256" key="5">
    <source>
        <dbReference type="ARBA" id="ARBA00022781"/>
    </source>
</evidence>
<evidence type="ECO:0000313" key="11">
    <source>
        <dbReference type="Proteomes" id="UP000675940"/>
    </source>
</evidence>
<dbReference type="Gene3D" id="1.10.287.80">
    <property type="entry name" value="ATP synthase, gamma subunit, helix hairpin domain"/>
    <property type="match status" value="2"/>
</dbReference>
<comment type="subcellular location">
    <subcellularLocation>
        <location evidence="2">Membrane</location>
        <topology evidence="2">Peripheral membrane protein</topology>
    </subcellularLocation>
</comment>
<dbReference type="GO" id="GO:0045259">
    <property type="term" value="C:proton-transporting ATP synthase complex"/>
    <property type="evidence" value="ECO:0007669"/>
    <property type="project" value="UniProtKB-KW"/>
</dbReference>
<organism evidence="10 11">
    <name type="scientific">Sagittula salina</name>
    <dbReference type="NCBI Taxonomy" id="2820268"/>
    <lineage>
        <taxon>Bacteria</taxon>
        <taxon>Pseudomonadati</taxon>
        <taxon>Pseudomonadota</taxon>
        <taxon>Alphaproteobacteria</taxon>
        <taxon>Rhodobacterales</taxon>
        <taxon>Roseobacteraceae</taxon>
        <taxon>Sagittula</taxon>
    </lineage>
</organism>
<keyword evidence="7" id="KW-0472">Membrane</keyword>
<name>A0A940S2B8_9RHOB</name>
<dbReference type="Pfam" id="PF00231">
    <property type="entry name" value="ATP-synt"/>
    <property type="match status" value="1"/>
</dbReference>